<name>A0ABV7I1N4_9HYPH</name>
<reference evidence="5" key="1">
    <citation type="journal article" date="2019" name="Int. J. Syst. Evol. Microbiol.">
        <title>The Global Catalogue of Microorganisms (GCM) 10K type strain sequencing project: providing services to taxonomists for standard genome sequencing and annotation.</title>
        <authorList>
            <consortium name="The Broad Institute Genomics Platform"/>
            <consortium name="The Broad Institute Genome Sequencing Center for Infectious Disease"/>
            <person name="Wu L."/>
            <person name="Ma J."/>
        </authorList>
    </citation>
    <scope>NUCLEOTIDE SEQUENCE [LARGE SCALE GENOMIC DNA]</scope>
    <source>
        <strain evidence="5">KCTC 52231</strain>
    </source>
</reference>
<evidence type="ECO:0000313" key="5">
    <source>
        <dbReference type="Proteomes" id="UP001595647"/>
    </source>
</evidence>
<feature type="transmembrane region" description="Helical" evidence="2">
    <location>
        <begin position="96"/>
        <end position="116"/>
    </location>
</feature>
<dbReference type="RefSeq" id="WP_182306772.1">
    <property type="nucleotide sequence ID" value="NZ_CP059896.1"/>
</dbReference>
<keyword evidence="5" id="KW-1185">Reference proteome</keyword>
<proteinExistence type="predicted"/>
<protein>
    <submittedName>
        <fullName evidence="4">Uncharacterized protein</fullName>
    </submittedName>
</protein>
<sequence>MLIDNDEKAARRGIRASTATLLLAAALLFASGTGLAPSSASAAQADVGTAAHPSASRAAGATTAPEPEVSPFTTGSITAVTRPQSAGVAGSTDRRLLMVLMMIGFVGMASASVSFWRRSVRDFIQAERKRRGRR</sequence>
<keyword evidence="2" id="KW-0812">Transmembrane</keyword>
<feature type="compositionally biased region" description="Polar residues" evidence="1">
    <location>
        <begin position="71"/>
        <end position="84"/>
    </location>
</feature>
<evidence type="ECO:0000313" key="4">
    <source>
        <dbReference type="EMBL" id="MFC3164577.1"/>
    </source>
</evidence>
<dbReference type="EMBL" id="JBHRTG010000019">
    <property type="protein sequence ID" value="MFC3164577.1"/>
    <property type="molecule type" value="Genomic_DNA"/>
</dbReference>
<feature type="region of interest" description="Disordered" evidence="1">
    <location>
        <begin position="36"/>
        <end position="90"/>
    </location>
</feature>
<feature type="compositionally biased region" description="Low complexity" evidence="1">
    <location>
        <begin position="48"/>
        <end position="62"/>
    </location>
</feature>
<keyword evidence="3" id="KW-0732">Signal</keyword>
<dbReference type="Proteomes" id="UP001595647">
    <property type="component" value="Unassembled WGS sequence"/>
</dbReference>
<evidence type="ECO:0000256" key="3">
    <source>
        <dbReference type="SAM" id="SignalP"/>
    </source>
</evidence>
<feature type="chain" id="PRO_5047499525" evidence="3">
    <location>
        <begin position="43"/>
        <end position="134"/>
    </location>
</feature>
<keyword evidence="2" id="KW-1133">Transmembrane helix</keyword>
<comment type="caution">
    <text evidence="4">The sequence shown here is derived from an EMBL/GenBank/DDBJ whole genome shotgun (WGS) entry which is preliminary data.</text>
</comment>
<feature type="signal peptide" evidence="3">
    <location>
        <begin position="1"/>
        <end position="42"/>
    </location>
</feature>
<organism evidence="4 5">
    <name type="scientific">Ciceribacter thiooxidans</name>
    <dbReference type="NCBI Taxonomy" id="1969821"/>
    <lineage>
        <taxon>Bacteria</taxon>
        <taxon>Pseudomonadati</taxon>
        <taxon>Pseudomonadota</taxon>
        <taxon>Alphaproteobacteria</taxon>
        <taxon>Hyphomicrobiales</taxon>
        <taxon>Rhizobiaceae</taxon>
        <taxon>Ciceribacter</taxon>
    </lineage>
</organism>
<evidence type="ECO:0000256" key="2">
    <source>
        <dbReference type="SAM" id="Phobius"/>
    </source>
</evidence>
<keyword evidence="2" id="KW-0472">Membrane</keyword>
<accession>A0ABV7I1N4</accession>
<evidence type="ECO:0000256" key="1">
    <source>
        <dbReference type="SAM" id="MobiDB-lite"/>
    </source>
</evidence>
<gene>
    <name evidence="4" type="ORF">ACFOHV_14960</name>
</gene>